<comment type="caution">
    <text evidence="2">The sequence shown here is derived from an EMBL/GenBank/DDBJ whole genome shotgun (WGS) entry which is preliminary data.</text>
</comment>
<name>A0A9D1WEN2_9GAMM</name>
<evidence type="ECO:0000313" key="3">
    <source>
        <dbReference type="Proteomes" id="UP000886829"/>
    </source>
</evidence>
<accession>A0A9D1WEN2</accession>
<organism evidence="2 3">
    <name type="scientific">Candidatus Anaerobiospirillum pullistercoris</name>
    <dbReference type="NCBI Taxonomy" id="2838452"/>
    <lineage>
        <taxon>Bacteria</taxon>
        <taxon>Pseudomonadati</taxon>
        <taxon>Pseudomonadota</taxon>
        <taxon>Gammaproteobacteria</taxon>
        <taxon>Aeromonadales</taxon>
        <taxon>Succinivibrionaceae</taxon>
        <taxon>Anaerobiospirillum</taxon>
    </lineage>
</organism>
<gene>
    <name evidence="2" type="ORF">H9850_09900</name>
</gene>
<reference evidence="2" key="2">
    <citation type="submission" date="2021-04" db="EMBL/GenBank/DDBJ databases">
        <authorList>
            <person name="Gilroy R."/>
        </authorList>
    </citation>
    <scope>NUCLEOTIDE SEQUENCE</scope>
    <source>
        <strain evidence="2">USASDec5-558</strain>
    </source>
</reference>
<feature type="region of interest" description="Disordered" evidence="1">
    <location>
        <begin position="1"/>
        <end position="23"/>
    </location>
</feature>
<evidence type="ECO:0000313" key="2">
    <source>
        <dbReference type="EMBL" id="HIX57764.1"/>
    </source>
</evidence>
<protein>
    <submittedName>
        <fullName evidence="2">Uncharacterized protein</fullName>
    </submittedName>
</protein>
<evidence type="ECO:0000256" key="1">
    <source>
        <dbReference type="SAM" id="MobiDB-lite"/>
    </source>
</evidence>
<sequence>MLSLVDDKPNVCRKKSMTSSQQAMARRAEIRAKIDELEIRKQFKDLDI</sequence>
<proteinExistence type="predicted"/>
<dbReference type="AlphaFoldDB" id="A0A9D1WEN2"/>
<dbReference type="EMBL" id="DXEV01000196">
    <property type="protein sequence ID" value="HIX57764.1"/>
    <property type="molecule type" value="Genomic_DNA"/>
</dbReference>
<reference evidence="2" key="1">
    <citation type="journal article" date="2021" name="PeerJ">
        <title>Extensive microbial diversity within the chicken gut microbiome revealed by metagenomics and culture.</title>
        <authorList>
            <person name="Gilroy R."/>
            <person name="Ravi A."/>
            <person name="Getino M."/>
            <person name="Pursley I."/>
            <person name="Horton D.L."/>
            <person name="Alikhan N.F."/>
            <person name="Baker D."/>
            <person name="Gharbi K."/>
            <person name="Hall N."/>
            <person name="Watson M."/>
            <person name="Adriaenssens E.M."/>
            <person name="Foster-Nyarko E."/>
            <person name="Jarju S."/>
            <person name="Secka A."/>
            <person name="Antonio M."/>
            <person name="Oren A."/>
            <person name="Chaudhuri R.R."/>
            <person name="La Ragione R."/>
            <person name="Hildebrand F."/>
            <person name="Pallen M.J."/>
        </authorList>
    </citation>
    <scope>NUCLEOTIDE SEQUENCE</scope>
    <source>
        <strain evidence="2">USASDec5-558</strain>
    </source>
</reference>
<feature type="compositionally biased region" description="Basic and acidic residues" evidence="1">
    <location>
        <begin position="1"/>
        <end position="10"/>
    </location>
</feature>
<dbReference type="Proteomes" id="UP000886829">
    <property type="component" value="Unassembled WGS sequence"/>
</dbReference>